<dbReference type="InterPro" id="IPR029787">
    <property type="entry name" value="Nucleotide_cyclase"/>
</dbReference>
<dbReference type="PROSITE" id="PS50125">
    <property type="entry name" value="GUANYLATE_CYCLASE_2"/>
    <property type="match status" value="1"/>
</dbReference>
<keyword evidence="7" id="KW-1185">Reference proteome</keyword>
<keyword evidence="3" id="KW-0175">Coiled coil</keyword>
<evidence type="ECO:0000313" key="6">
    <source>
        <dbReference type="EMBL" id="MEK0186088.1"/>
    </source>
</evidence>
<feature type="domain" description="Guanylate cyclase" evidence="5">
    <location>
        <begin position="214"/>
        <end position="340"/>
    </location>
</feature>
<dbReference type="SMART" id="SM00448">
    <property type="entry name" value="REC"/>
    <property type="match status" value="1"/>
</dbReference>
<evidence type="ECO:0000313" key="7">
    <source>
        <dbReference type="Proteomes" id="UP001384579"/>
    </source>
</evidence>
<evidence type="ECO:0000259" key="4">
    <source>
        <dbReference type="PROSITE" id="PS50110"/>
    </source>
</evidence>
<accession>A0ABU8YP15</accession>
<gene>
    <name evidence="6" type="ORF">WMG39_14700</name>
</gene>
<comment type="caution">
    <text evidence="6">The sequence shown here is derived from an EMBL/GenBank/DDBJ whole genome shotgun (WGS) entry which is preliminary data.</text>
</comment>
<comment type="similarity">
    <text evidence="1">Belongs to the adenylyl cyclase class-3 family.</text>
</comment>
<dbReference type="RefSeq" id="WP_340524596.1">
    <property type="nucleotide sequence ID" value="NZ_JBBLXS010000179.1"/>
</dbReference>
<dbReference type="SMART" id="SM00044">
    <property type="entry name" value="CYCc"/>
    <property type="match status" value="1"/>
</dbReference>
<organism evidence="6 7">
    <name type="scientific">Microcoleus anatoxicus PTRS2</name>
    <dbReference type="NCBI Taxonomy" id="2705321"/>
    <lineage>
        <taxon>Bacteria</taxon>
        <taxon>Bacillati</taxon>
        <taxon>Cyanobacteriota</taxon>
        <taxon>Cyanophyceae</taxon>
        <taxon>Oscillatoriophycideae</taxon>
        <taxon>Oscillatoriales</taxon>
        <taxon>Microcoleaceae</taxon>
        <taxon>Microcoleus</taxon>
        <taxon>Microcoleus anatoxicus</taxon>
    </lineage>
</organism>
<dbReference type="SUPFAM" id="SSF52172">
    <property type="entry name" value="CheY-like"/>
    <property type="match status" value="1"/>
</dbReference>
<feature type="domain" description="Response regulatory" evidence="4">
    <location>
        <begin position="9"/>
        <end position="132"/>
    </location>
</feature>
<dbReference type="Pfam" id="PF00211">
    <property type="entry name" value="Guanylate_cyc"/>
    <property type="match status" value="1"/>
</dbReference>
<dbReference type="InterPro" id="IPR001789">
    <property type="entry name" value="Sig_transdc_resp-reg_receiver"/>
</dbReference>
<evidence type="ECO:0000256" key="3">
    <source>
        <dbReference type="SAM" id="Coils"/>
    </source>
</evidence>
<name>A0ABU8YP15_9CYAN</name>
<dbReference type="PROSITE" id="PS50110">
    <property type="entry name" value="RESPONSE_REGULATORY"/>
    <property type="match status" value="1"/>
</dbReference>
<feature type="modified residue" description="4-aspartylphosphate" evidence="2">
    <location>
        <position position="66"/>
    </location>
</feature>
<keyword evidence="2" id="KW-0597">Phosphoprotein</keyword>
<sequence>MTKISKKLVIVCVDDEATILTSLKSELRKAFGEEYRIEIAEGGEDALELLAELIEEGDEIPLIISDYIMPDMKGDELLRRVHEISPKTLKVMLTGQATIEAVANAVKYAKLYRYIGKPWQDEDLRLTVTEAIHSYSQDKQLAQKNYQLIEMNQELETLTRRQAKLIAELQEKESYLQALNESFLRFVPRQFLQLLKKTSFLDIQLGEQIQQEISVLFSDIRDFTSLSERMTPDDNFKFINGYLSRMEPAIIENNGFIDKYIGDAIMALFSGDADRAVTGGIAMLQRLADYNTTRTRPERPPIKIGIGINTGILILGTVGGASRMDGTVIGDAVNLASRLEGLTKEYGVPLLISDRTFRALKNPENYDIRLIDRVRVKGKSEQVGVYEVFNADPPELREGKLAMQSNFERAIVSYHASDQEVALRLLEQCLQANPGDTVARMYWQRCQ</sequence>
<dbReference type="InterPro" id="IPR011006">
    <property type="entry name" value="CheY-like_superfamily"/>
</dbReference>
<dbReference type="CDD" id="cd07302">
    <property type="entry name" value="CHD"/>
    <property type="match status" value="1"/>
</dbReference>
<protein>
    <submittedName>
        <fullName evidence="6">Adenylate/guanylate cyclase domain-containing protein</fullName>
    </submittedName>
</protein>
<evidence type="ECO:0000256" key="2">
    <source>
        <dbReference type="PROSITE-ProRule" id="PRU00169"/>
    </source>
</evidence>
<dbReference type="PANTHER" id="PTHR43081">
    <property type="entry name" value="ADENYLATE CYCLASE, TERMINAL-DIFFERENTIATION SPECIFIC-RELATED"/>
    <property type="match status" value="1"/>
</dbReference>
<dbReference type="Gene3D" id="3.30.70.1230">
    <property type="entry name" value="Nucleotide cyclase"/>
    <property type="match status" value="1"/>
</dbReference>
<dbReference type="Gene3D" id="3.40.50.2300">
    <property type="match status" value="1"/>
</dbReference>
<dbReference type="Proteomes" id="UP001384579">
    <property type="component" value="Unassembled WGS sequence"/>
</dbReference>
<dbReference type="PANTHER" id="PTHR43081:SF1">
    <property type="entry name" value="ADENYLATE CYCLASE, TERMINAL-DIFFERENTIATION SPECIFIC"/>
    <property type="match status" value="1"/>
</dbReference>
<dbReference type="SUPFAM" id="SSF55073">
    <property type="entry name" value="Nucleotide cyclase"/>
    <property type="match status" value="1"/>
</dbReference>
<dbReference type="InterPro" id="IPR050697">
    <property type="entry name" value="Adenylyl/Guanylyl_Cyclase_3/4"/>
</dbReference>
<evidence type="ECO:0000256" key="1">
    <source>
        <dbReference type="ARBA" id="ARBA00005381"/>
    </source>
</evidence>
<feature type="coiled-coil region" evidence="3">
    <location>
        <begin position="141"/>
        <end position="172"/>
    </location>
</feature>
<reference evidence="6 7" key="1">
    <citation type="journal article" date="2020" name="Harmful Algae">
        <title>Molecular and morphological characterization of a novel dihydroanatoxin-a producing Microcoleus species (cyanobacteria) from the Russian River, California, USA.</title>
        <authorList>
            <person name="Conklin K.Y."/>
            <person name="Stancheva R."/>
            <person name="Otten T.G."/>
            <person name="Fadness R."/>
            <person name="Boyer G.L."/>
            <person name="Read B."/>
            <person name="Zhang X."/>
            <person name="Sheath R.G."/>
        </authorList>
    </citation>
    <scope>NUCLEOTIDE SEQUENCE [LARGE SCALE GENOMIC DNA]</scope>
    <source>
        <strain evidence="6 7">PTRS2</strain>
    </source>
</reference>
<evidence type="ECO:0000259" key="5">
    <source>
        <dbReference type="PROSITE" id="PS50125"/>
    </source>
</evidence>
<dbReference type="Pfam" id="PF00072">
    <property type="entry name" value="Response_reg"/>
    <property type="match status" value="1"/>
</dbReference>
<proteinExistence type="inferred from homology"/>
<dbReference type="EMBL" id="JBBLXS010000179">
    <property type="protein sequence ID" value="MEK0186088.1"/>
    <property type="molecule type" value="Genomic_DNA"/>
</dbReference>
<dbReference type="InterPro" id="IPR001054">
    <property type="entry name" value="A/G_cyclase"/>
</dbReference>